<feature type="region of interest" description="Disordered" evidence="1">
    <location>
        <begin position="93"/>
        <end position="118"/>
    </location>
</feature>
<dbReference type="Proteomes" id="UP001152747">
    <property type="component" value="Unassembled WGS sequence"/>
</dbReference>
<name>A0A9P1IHI5_9PELO</name>
<feature type="compositionally biased region" description="Polar residues" evidence="1">
    <location>
        <begin position="63"/>
        <end position="79"/>
    </location>
</feature>
<reference evidence="2" key="1">
    <citation type="submission" date="2022-11" db="EMBL/GenBank/DDBJ databases">
        <authorList>
            <person name="Kikuchi T."/>
        </authorList>
    </citation>
    <scope>NUCLEOTIDE SEQUENCE</scope>
    <source>
        <strain evidence="2">PS1010</strain>
    </source>
</reference>
<feature type="compositionally biased region" description="Polar residues" evidence="1">
    <location>
        <begin position="93"/>
        <end position="104"/>
    </location>
</feature>
<accession>A0A9P1IHI5</accession>
<proteinExistence type="predicted"/>
<organism evidence="2 3">
    <name type="scientific">Caenorhabditis angaria</name>
    <dbReference type="NCBI Taxonomy" id="860376"/>
    <lineage>
        <taxon>Eukaryota</taxon>
        <taxon>Metazoa</taxon>
        <taxon>Ecdysozoa</taxon>
        <taxon>Nematoda</taxon>
        <taxon>Chromadorea</taxon>
        <taxon>Rhabditida</taxon>
        <taxon>Rhabditina</taxon>
        <taxon>Rhabditomorpha</taxon>
        <taxon>Rhabditoidea</taxon>
        <taxon>Rhabditidae</taxon>
        <taxon>Peloderinae</taxon>
        <taxon>Caenorhabditis</taxon>
    </lineage>
</organism>
<feature type="region of interest" description="Disordered" evidence="1">
    <location>
        <begin position="30"/>
        <end position="79"/>
    </location>
</feature>
<evidence type="ECO:0000313" key="3">
    <source>
        <dbReference type="Proteomes" id="UP001152747"/>
    </source>
</evidence>
<dbReference type="AlphaFoldDB" id="A0A9P1IHI5"/>
<dbReference type="EMBL" id="CANHGI010000003">
    <property type="protein sequence ID" value="CAI5444978.1"/>
    <property type="molecule type" value="Genomic_DNA"/>
</dbReference>
<keyword evidence="3" id="KW-1185">Reference proteome</keyword>
<gene>
    <name evidence="2" type="ORF">CAMP_LOCUS7615</name>
</gene>
<evidence type="ECO:0000256" key="1">
    <source>
        <dbReference type="SAM" id="MobiDB-lite"/>
    </source>
</evidence>
<sequence length="118" mass="12773">MPVQYKIEKKETTKILVKKTEIRKIVSVVNNAAPKQISAPKPKPTQSSIAKPKAAAPKPIPKQNSAPRSTQKAAPTQANLFLMAINPKISNCSHKTAQISNSKQKAPAARPTKTVARK</sequence>
<evidence type="ECO:0000313" key="2">
    <source>
        <dbReference type="EMBL" id="CAI5444978.1"/>
    </source>
</evidence>
<protein>
    <submittedName>
        <fullName evidence="2">Uncharacterized protein</fullName>
    </submittedName>
</protein>
<comment type="caution">
    <text evidence="2">The sequence shown here is derived from an EMBL/GenBank/DDBJ whole genome shotgun (WGS) entry which is preliminary data.</text>
</comment>